<dbReference type="OrthoDB" id="7469703at2"/>
<comment type="caution">
    <text evidence="2">The sequence shown here is derived from an EMBL/GenBank/DDBJ whole genome shotgun (WGS) entry which is preliminary data.</text>
</comment>
<dbReference type="InterPro" id="IPR014147">
    <property type="entry name" value="T4SS_TrbJ"/>
</dbReference>
<dbReference type="RefSeq" id="WP_058503603.1">
    <property type="nucleotide sequence ID" value="NZ_CAAAIF010000024.1"/>
</dbReference>
<dbReference type="STRING" id="45070.Lnau_0525"/>
<gene>
    <name evidence="2" type="primary">trbJ</name>
    <name evidence="2" type="ORF">Lnau_0525</name>
</gene>
<reference evidence="2 3" key="1">
    <citation type="submission" date="2015-11" db="EMBL/GenBank/DDBJ databases">
        <title>Genomic analysis of 38 Legionella species identifies large and diverse effector repertoires.</title>
        <authorList>
            <person name="Burstein D."/>
            <person name="Amaro F."/>
            <person name="Zusman T."/>
            <person name="Lifshitz Z."/>
            <person name="Cohen O."/>
            <person name="Gilbert J.A."/>
            <person name="Pupko T."/>
            <person name="Shuman H.A."/>
            <person name="Segal G."/>
        </authorList>
    </citation>
    <scope>NUCLEOTIDE SEQUENCE [LARGE SCALE GENOMIC DNA]</scope>
    <source>
        <strain evidence="2 3">ATCC 49506</strain>
    </source>
</reference>
<dbReference type="Proteomes" id="UP000054725">
    <property type="component" value="Unassembled WGS sequence"/>
</dbReference>
<proteinExistence type="predicted"/>
<name>A0A0W0X228_9GAMM</name>
<dbReference type="EMBL" id="LNYO01000006">
    <property type="protein sequence ID" value="KTD38610.1"/>
    <property type="molecule type" value="Genomic_DNA"/>
</dbReference>
<dbReference type="AlphaFoldDB" id="A0A0W0X228"/>
<organism evidence="2 3">
    <name type="scientific">Legionella nautarum</name>
    <dbReference type="NCBI Taxonomy" id="45070"/>
    <lineage>
        <taxon>Bacteria</taxon>
        <taxon>Pseudomonadati</taxon>
        <taxon>Pseudomonadota</taxon>
        <taxon>Gammaproteobacteria</taxon>
        <taxon>Legionellales</taxon>
        <taxon>Legionellaceae</taxon>
        <taxon>Legionella</taxon>
    </lineage>
</organism>
<keyword evidence="1" id="KW-0175">Coiled coil</keyword>
<evidence type="ECO:0000256" key="1">
    <source>
        <dbReference type="SAM" id="Coils"/>
    </source>
</evidence>
<protein>
    <submittedName>
        <fullName evidence="2">Conjugal transfer protein TrbJ</fullName>
    </submittedName>
</protein>
<feature type="coiled-coil region" evidence="1">
    <location>
        <begin position="150"/>
        <end position="187"/>
    </location>
</feature>
<keyword evidence="3" id="KW-1185">Reference proteome</keyword>
<evidence type="ECO:0000313" key="3">
    <source>
        <dbReference type="Proteomes" id="UP000054725"/>
    </source>
</evidence>
<sequence length="246" mass="27244">MKIKHISKRALQVSTFGLVLFIQKALAIMPVFDSANLLESVKQTAYQLKLYKSQLAEYEAMIKNTSSLATYNWDSTNVTIDNLLQSIDTLNYYKQQAGSLDAYLNRYQSAEYYDKSLCATGGCTKAQLQLIKNNQLAASAAQKKANDAQLRGLDKQQQSLQREAQKLRVLQRQAENAEGQKQAIQAASQLASAETNQLLQIRGLLISEQNAQATRAAAIANKEAIQAAGDERFRAGGFKKSSGRTW</sequence>
<evidence type="ECO:0000313" key="2">
    <source>
        <dbReference type="EMBL" id="KTD38610.1"/>
    </source>
</evidence>
<dbReference type="NCBIfam" id="TIGR02780">
    <property type="entry name" value="TrbJ_Ti"/>
    <property type="match status" value="1"/>
</dbReference>
<dbReference type="SUPFAM" id="SSF101082">
    <property type="entry name" value="Typo IV secretion system protein TraC"/>
    <property type="match status" value="1"/>
</dbReference>
<accession>A0A0W0X228</accession>
<dbReference type="PATRIC" id="fig|45070.6.peg.552"/>